<dbReference type="STRING" id="40149.A0A0E0EDV3"/>
<dbReference type="Pfam" id="PF03478">
    <property type="entry name" value="Beta-prop_KIB1-4"/>
    <property type="match status" value="1"/>
</dbReference>
<reference evidence="3" key="2">
    <citation type="submission" date="2018-05" db="EMBL/GenBank/DDBJ databases">
        <title>OmerRS3 (Oryza meridionalis Reference Sequence Version 3).</title>
        <authorList>
            <person name="Zhang J."/>
            <person name="Kudrna D."/>
            <person name="Lee S."/>
            <person name="Talag J."/>
            <person name="Welchert J."/>
            <person name="Wing R.A."/>
        </authorList>
    </citation>
    <scope>NUCLEOTIDE SEQUENCE [LARGE SCALE GENOMIC DNA]</scope>
    <source>
        <strain evidence="3">cv. OR44</strain>
    </source>
</reference>
<evidence type="ECO:0000256" key="1">
    <source>
        <dbReference type="SAM" id="MobiDB-lite"/>
    </source>
</evidence>
<keyword evidence="4" id="KW-1185">Reference proteome</keyword>
<dbReference type="PANTHER" id="PTHR33165">
    <property type="entry name" value="F-BOX DOMAIN CONTAINING PROTEIN-LIKE-RELATED"/>
    <property type="match status" value="1"/>
</dbReference>
<evidence type="ECO:0000313" key="3">
    <source>
        <dbReference type="EnsemblPlants" id="OMERI07G17380.1"/>
    </source>
</evidence>
<dbReference type="EnsemblPlants" id="OMERI07G17380.1">
    <property type="protein sequence ID" value="OMERI07G17380.1"/>
    <property type="gene ID" value="OMERI07G17380"/>
</dbReference>
<feature type="domain" description="KIB1-4 beta-propeller" evidence="2">
    <location>
        <begin position="44"/>
        <end position="280"/>
    </location>
</feature>
<dbReference type="InterPro" id="IPR005174">
    <property type="entry name" value="KIB1-4_b-propeller"/>
</dbReference>
<dbReference type="AlphaFoldDB" id="A0A0E0EDV3"/>
<organism evidence="3">
    <name type="scientific">Oryza meridionalis</name>
    <dbReference type="NCBI Taxonomy" id="40149"/>
    <lineage>
        <taxon>Eukaryota</taxon>
        <taxon>Viridiplantae</taxon>
        <taxon>Streptophyta</taxon>
        <taxon>Embryophyta</taxon>
        <taxon>Tracheophyta</taxon>
        <taxon>Spermatophyta</taxon>
        <taxon>Magnoliopsida</taxon>
        <taxon>Liliopsida</taxon>
        <taxon>Poales</taxon>
        <taxon>Poaceae</taxon>
        <taxon>BOP clade</taxon>
        <taxon>Oryzoideae</taxon>
        <taxon>Oryzeae</taxon>
        <taxon>Oryzinae</taxon>
        <taxon>Oryza</taxon>
    </lineage>
</organism>
<dbReference type="PANTHER" id="PTHR33165:SF72">
    <property type="entry name" value="F-BOX DOMAIN-CONTAINING PROTEIN"/>
    <property type="match status" value="1"/>
</dbReference>
<dbReference type="Proteomes" id="UP000008021">
    <property type="component" value="Chromosome 7"/>
</dbReference>
<evidence type="ECO:0000313" key="4">
    <source>
        <dbReference type="Proteomes" id="UP000008021"/>
    </source>
</evidence>
<feature type="compositionally biased region" description="Polar residues" evidence="1">
    <location>
        <begin position="1"/>
        <end position="12"/>
    </location>
</feature>
<reference evidence="3" key="1">
    <citation type="submission" date="2015-04" db="UniProtKB">
        <authorList>
            <consortium name="EnsemblPlants"/>
        </authorList>
    </citation>
    <scope>IDENTIFICATION</scope>
</reference>
<dbReference type="eggNOG" id="ENOG502R40Y">
    <property type="taxonomic scope" value="Eukaryota"/>
</dbReference>
<name>A0A0E0EDV3_9ORYZ</name>
<dbReference type="Gramene" id="OMERI07G17380.1">
    <property type="protein sequence ID" value="OMERI07G17380.1"/>
    <property type="gene ID" value="OMERI07G17380"/>
</dbReference>
<feature type="region of interest" description="Disordered" evidence="1">
    <location>
        <begin position="1"/>
        <end position="30"/>
    </location>
</feature>
<proteinExistence type="predicted"/>
<evidence type="ECO:0000259" key="2">
    <source>
        <dbReference type="Pfam" id="PF03478"/>
    </source>
</evidence>
<accession>A0A0E0EDV3</accession>
<dbReference type="HOGENOM" id="CLU_040241_2_0_1"/>
<sequence>MASVCTRVSNYSPCRPPERSTRYHPLSGGRLPISGPPAAILRSLRVRLPELRRHRIVGFTDGLIILLHKRTTAVRVLNPFTGVAVDLPPLAPVFHQVVKNRNSLLYMSAAVCTSATSPMTSIAVIVWFPYTAGVLSCEAGHPSWEVIHKDMELLNTLPFQGRLYGFRRLTRQISTLQSPNPLGPVVAHVPAKFGDPVSCSYNLVDYCGHMLLVVRHGSATREAKESWQRCAFTIFEVDVSSWKLLPVSSIGNLALFLCRDRCLSVSAKHLPSISRNSVYYYVPLPNPVVLHSLSNKSFERPTTLCQVHDTMKRIRPSVRPFTLADHLLTYCNHREWQQHP</sequence>
<protein>
    <recommendedName>
        <fullName evidence="2">KIB1-4 beta-propeller domain-containing protein</fullName>
    </recommendedName>
</protein>